<dbReference type="AlphaFoldDB" id="A0A5B7E7D0"/>
<evidence type="ECO:0000313" key="2">
    <source>
        <dbReference type="EMBL" id="MPC29648.1"/>
    </source>
</evidence>
<gene>
    <name evidence="2" type="ORF">E2C01_022892</name>
</gene>
<feature type="compositionally biased region" description="Basic and acidic residues" evidence="1">
    <location>
        <begin position="62"/>
        <end position="75"/>
    </location>
</feature>
<accession>A0A5B7E7D0</accession>
<proteinExistence type="predicted"/>
<organism evidence="2 3">
    <name type="scientific">Portunus trituberculatus</name>
    <name type="common">Swimming crab</name>
    <name type="synonym">Neptunus trituberculatus</name>
    <dbReference type="NCBI Taxonomy" id="210409"/>
    <lineage>
        <taxon>Eukaryota</taxon>
        <taxon>Metazoa</taxon>
        <taxon>Ecdysozoa</taxon>
        <taxon>Arthropoda</taxon>
        <taxon>Crustacea</taxon>
        <taxon>Multicrustacea</taxon>
        <taxon>Malacostraca</taxon>
        <taxon>Eumalacostraca</taxon>
        <taxon>Eucarida</taxon>
        <taxon>Decapoda</taxon>
        <taxon>Pleocyemata</taxon>
        <taxon>Brachyura</taxon>
        <taxon>Eubrachyura</taxon>
        <taxon>Portunoidea</taxon>
        <taxon>Portunidae</taxon>
        <taxon>Portuninae</taxon>
        <taxon>Portunus</taxon>
    </lineage>
</organism>
<feature type="region of interest" description="Disordered" evidence="1">
    <location>
        <begin position="36"/>
        <end position="116"/>
    </location>
</feature>
<evidence type="ECO:0000256" key="1">
    <source>
        <dbReference type="SAM" id="MobiDB-lite"/>
    </source>
</evidence>
<feature type="compositionally biased region" description="Low complexity" evidence="1">
    <location>
        <begin position="97"/>
        <end position="107"/>
    </location>
</feature>
<comment type="caution">
    <text evidence="2">The sequence shown here is derived from an EMBL/GenBank/DDBJ whole genome shotgun (WGS) entry which is preliminary data.</text>
</comment>
<dbReference type="Proteomes" id="UP000324222">
    <property type="component" value="Unassembled WGS sequence"/>
</dbReference>
<dbReference type="EMBL" id="VSRR010002110">
    <property type="protein sequence ID" value="MPC29648.1"/>
    <property type="molecule type" value="Genomic_DNA"/>
</dbReference>
<keyword evidence="3" id="KW-1185">Reference proteome</keyword>
<sequence length="116" mass="12735">MVRFPVLRAGFSHGGYGTFGKIVLRTDFTGHTESHVHVTRRALNPSSRHRSEIRGHTSSIGREGEGREGGREGGRRWGGRASGLLLPPPPPPHQHHTTTTTTTTVSPRPRRHHAVS</sequence>
<name>A0A5B7E7D0_PORTR</name>
<reference evidence="2 3" key="1">
    <citation type="submission" date="2019-05" db="EMBL/GenBank/DDBJ databases">
        <title>Another draft genome of Portunus trituberculatus and its Hox gene families provides insights of decapod evolution.</title>
        <authorList>
            <person name="Jeong J.-H."/>
            <person name="Song I."/>
            <person name="Kim S."/>
            <person name="Choi T."/>
            <person name="Kim D."/>
            <person name="Ryu S."/>
            <person name="Kim W."/>
        </authorList>
    </citation>
    <scope>NUCLEOTIDE SEQUENCE [LARGE SCALE GENOMIC DNA]</scope>
    <source>
        <tissue evidence="2">Muscle</tissue>
    </source>
</reference>
<evidence type="ECO:0000313" key="3">
    <source>
        <dbReference type="Proteomes" id="UP000324222"/>
    </source>
</evidence>
<protein>
    <submittedName>
        <fullName evidence="2">Uncharacterized protein</fullName>
    </submittedName>
</protein>